<feature type="transmembrane region" description="Helical" evidence="6">
    <location>
        <begin position="242"/>
        <end position="264"/>
    </location>
</feature>
<feature type="region of interest" description="Disordered" evidence="5">
    <location>
        <begin position="536"/>
        <end position="569"/>
    </location>
</feature>
<feature type="transmembrane region" description="Helical" evidence="6">
    <location>
        <begin position="158"/>
        <end position="176"/>
    </location>
</feature>
<evidence type="ECO:0000256" key="6">
    <source>
        <dbReference type="SAM" id="Phobius"/>
    </source>
</evidence>
<keyword evidence="9" id="KW-1185">Reference proteome</keyword>
<reference evidence="8" key="1">
    <citation type="submission" date="2022-10" db="EMBL/GenBank/DDBJ databases">
        <title>Culturing micro-colonial fungi from biological soil crusts in the Mojave desert and describing Neophaeococcomyces mojavensis, and introducing the new genera and species Taxawa tesnikishii.</title>
        <authorList>
            <person name="Kurbessoian T."/>
            <person name="Stajich J.E."/>
        </authorList>
    </citation>
    <scope>NUCLEOTIDE SEQUENCE</scope>
    <source>
        <strain evidence="8">TK_1</strain>
    </source>
</reference>
<sequence>MADDGAPKLKQTLRGFQIFFIVLSAIIGGGIFNQNGEALELAGPGGMIVAMIFMGLVTIAMSEGVSEFTQMFPAPNAIVEYVRTFVDEDLGWVVGIAFWYTFAAIFAVQNLAAANMSRYWGLAQTWQTIGFYVVAPAIILAINFVGVWLFGIIETIGGVLKVCIVFGTSVVLYKIAANENNGGSHGPIHDGIQNNRKYAASHTHAVAYAIPLVAYMYLGVEIIAVTAFEAKRSKDLRLPSQTIAYVVFFLYFLCTIGEALNVSWTSDHLPKIYGGVGNRHDNYTAPVNPSSTSLPIVAVWQAGYPKLAGFLNGCLIFSVLSASNTSLYVASRTLYGMTREIPETNVVGKCLKKLSLVVPQTGVPAAALVISAISFFWLPFVQLKAGYSVQDLIAIIAVTGSVSCLIVWAALSLAFIRYESWLRKCRKDIANKYPEFKRNTKNYKAFTLFAWAQPFPAYFALAGSLIVFGFASATWWDTPVSFPKVAVAYAAHIILFSLWVIFKIINRRWWVKLDPDVSVLVGKLRALEWRKQDEPGILNGEPPRELHLLRRENPENGDRPTSEYPEFRA</sequence>
<comment type="caution">
    <text evidence="8">The sequence shown here is derived from an EMBL/GenBank/DDBJ whole genome shotgun (WGS) entry which is preliminary data.</text>
</comment>
<protein>
    <recommendedName>
        <fullName evidence="7">Amino acid permease/ SLC12A domain-containing protein</fullName>
    </recommendedName>
</protein>
<feature type="transmembrane region" description="Helical" evidence="6">
    <location>
        <begin position="12"/>
        <end position="32"/>
    </location>
</feature>
<feature type="transmembrane region" description="Helical" evidence="6">
    <location>
        <begin position="361"/>
        <end position="380"/>
    </location>
</feature>
<keyword evidence="4 6" id="KW-0472">Membrane</keyword>
<dbReference type="PIRSF" id="PIRSF006060">
    <property type="entry name" value="AA_transporter"/>
    <property type="match status" value="1"/>
</dbReference>
<gene>
    <name evidence="8" type="ORF">H2201_006831</name>
</gene>
<dbReference type="InterPro" id="IPR050524">
    <property type="entry name" value="APC_YAT"/>
</dbReference>
<keyword evidence="3 6" id="KW-1133">Transmembrane helix</keyword>
<dbReference type="Gene3D" id="1.20.1740.10">
    <property type="entry name" value="Amino acid/polyamine transporter I"/>
    <property type="match status" value="1"/>
</dbReference>
<keyword evidence="2 6" id="KW-0812">Transmembrane</keyword>
<accession>A0ABQ9NKV5</accession>
<evidence type="ECO:0000313" key="9">
    <source>
        <dbReference type="Proteomes" id="UP001172684"/>
    </source>
</evidence>
<feature type="transmembrane region" description="Helical" evidence="6">
    <location>
        <begin position="44"/>
        <end position="62"/>
    </location>
</feature>
<evidence type="ECO:0000256" key="1">
    <source>
        <dbReference type="ARBA" id="ARBA00004141"/>
    </source>
</evidence>
<dbReference type="InterPro" id="IPR004841">
    <property type="entry name" value="AA-permease/SLC12A_dom"/>
</dbReference>
<feature type="compositionally biased region" description="Basic and acidic residues" evidence="5">
    <location>
        <begin position="542"/>
        <end position="569"/>
    </location>
</feature>
<proteinExistence type="predicted"/>
<dbReference type="PANTHER" id="PTHR43341">
    <property type="entry name" value="AMINO ACID PERMEASE"/>
    <property type="match status" value="1"/>
</dbReference>
<evidence type="ECO:0000256" key="4">
    <source>
        <dbReference type="ARBA" id="ARBA00023136"/>
    </source>
</evidence>
<feature type="transmembrane region" description="Helical" evidence="6">
    <location>
        <begin position="482"/>
        <end position="502"/>
    </location>
</feature>
<dbReference type="Pfam" id="PF00324">
    <property type="entry name" value="AA_permease"/>
    <property type="match status" value="1"/>
</dbReference>
<feature type="domain" description="Amino acid permease/ SLC12A" evidence="7">
    <location>
        <begin position="18"/>
        <end position="513"/>
    </location>
</feature>
<evidence type="ECO:0000256" key="3">
    <source>
        <dbReference type="ARBA" id="ARBA00022989"/>
    </source>
</evidence>
<feature type="transmembrane region" description="Helical" evidence="6">
    <location>
        <begin position="205"/>
        <end position="230"/>
    </location>
</feature>
<evidence type="ECO:0000256" key="2">
    <source>
        <dbReference type="ARBA" id="ARBA00022692"/>
    </source>
</evidence>
<organism evidence="8 9">
    <name type="scientific">Coniosporium apollinis</name>
    <dbReference type="NCBI Taxonomy" id="61459"/>
    <lineage>
        <taxon>Eukaryota</taxon>
        <taxon>Fungi</taxon>
        <taxon>Dikarya</taxon>
        <taxon>Ascomycota</taxon>
        <taxon>Pezizomycotina</taxon>
        <taxon>Dothideomycetes</taxon>
        <taxon>Dothideomycetes incertae sedis</taxon>
        <taxon>Coniosporium</taxon>
    </lineage>
</organism>
<feature type="transmembrane region" description="Helical" evidence="6">
    <location>
        <begin position="129"/>
        <end position="151"/>
    </location>
</feature>
<dbReference type="Proteomes" id="UP001172684">
    <property type="component" value="Unassembled WGS sequence"/>
</dbReference>
<dbReference type="EMBL" id="JAPDRL010000063">
    <property type="protein sequence ID" value="KAJ9660752.1"/>
    <property type="molecule type" value="Genomic_DNA"/>
</dbReference>
<feature type="transmembrane region" description="Helical" evidence="6">
    <location>
        <begin position="455"/>
        <end position="476"/>
    </location>
</feature>
<feature type="transmembrane region" description="Helical" evidence="6">
    <location>
        <begin position="90"/>
        <end position="109"/>
    </location>
</feature>
<name>A0ABQ9NKV5_9PEZI</name>
<comment type="subcellular location">
    <subcellularLocation>
        <location evidence="1">Membrane</location>
        <topology evidence="1">Multi-pass membrane protein</topology>
    </subcellularLocation>
</comment>
<evidence type="ECO:0000256" key="5">
    <source>
        <dbReference type="SAM" id="MobiDB-lite"/>
    </source>
</evidence>
<evidence type="ECO:0000259" key="7">
    <source>
        <dbReference type="Pfam" id="PF00324"/>
    </source>
</evidence>
<dbReference type="PANTHER" id="PTHR43341:SF9">
    <property type="entry name" value="DICARBOXYLIC AMINO ACID PERMEASE"/>
    <property type="match status" value="1"/>
</dbReference>
<feature type="transmembrane region" description="Helical" evidence="6">
    <location>
        <begin position="392"/>
        <end position="416"/>
    </location>
</feature>
<evidence type="ECO:0000313" key="8">
    <source>
        <dbReference type="EMBL" id="KAJ9660752.1"/>
    </source>
</evidence>